<keyword evidence="3" id="KW-1185">Reference proteome</keyword>
<reference evidence="3" key="1">
    <citation type="journal article" date="2019" name="Int. J. Syst. Evol. Microbiol.">
        <title>The Global Catalogue of Microorganisms (GCM) 10K type strain sequencing project: providing services to taxonomists for standard genome sequencing and annotation.</title>
        <authorList>
            <consortium name="The Broad Institute Genomics Platform"/>
            <consortium name="The Broad Institute Genome Sequencing Center for Infectious Disease"/>
            <person name="Wu L."/>
            <person name="Ma J."/>
        </authorList>
    </citation>
    <scope>NUCLEOTIDE SEQUENCE [LARGE SCALE GENOMIC DNA]</scope>
    <source>
        <strain evidence="3">JCM 17106</strain>
    </source>
</reference>
<feature type="signal peptide" evidence="1">
    <location>
        <begin position="1"/>
        <end position="24"/>
    </location>
</feature>
<evidence type="ECO:0000313" key="2">
    <source>
        <dbReference type="EMBL" id="GAA3519738.1"/>
    </source>
</evidence>
<gene>
    <name evidence="2" type="ORF">GCM10022393_37420</name>
</gene>
<dbReference type="InterPro" id="IPR008983">
    <property type="entry name" value="Tumour_necrosis_fac-like_dom"/>
</dbReference>
<dbReference type="SUPFAM" id="SSF49842">
    <property type="entry name" value="TNF-like"/>
    <property type="match status" value="1"/>
</dbReference>
<comment type="caution">
    <text evidence="2">The sequence shown here is derived from an EMBL/GenBank/DDBJ whole genome shotgun (WGS) entry which is preliminary data.</text>
</comment>
<sequence length="343" mass="37240">MKNIHTLFSILCIVLITTNSFAQALQKNFINYQGIARTADGTLMSDQSINMQIAIKFGAPDNTASYVENHTITTSINGVFNLQIGNGTSITGDFDTLPWGGTASYVSVSMNGSEIGTNELMAVPYAISSGDTKWFSNGNDIENMNSGNVGIDRSPTSKLDVNGDLKLQTGTAVNEISIDGTLGGNSNNAVPTERAVKTYIDNATATTTPVVFKVRGSGFAVKDLDGGTSIETDIWDIRTYDTRNAFNTTSKRFVVPESGYYYLHAVVRQSNTVTTAFFRIHFNVDTGINHNQIIDGDDVKINVSGIYFLNAGQEVFVNLRNYSTGNDVRIDGTGSWFEGYKIN</sequence>
<evidence type="ECO:0000313" key="3">
    <source>
        <dbReference type="Proteomes" id="UP001500459"/>
    </source>
</evidence>
<dbReference type="EMBL" id="BAABCW010000022">
    <property type="protein sequence ID" value="GAA3519738.1"/>
    <property type="molecule type" value="Genomic_DNA"/>
</dbReference>
<accession>A0ABP6UVT3</accession>
<dbReference type="RefSeq" id="WP_344930060.1">
    <property type="nucleotide sequence ID" value="NZ_BAABCW010000022.1"/>
</dbReference>
<proteinExistence type="predicted"/>
<feature type="chain" id="PRO_5045359275" description="C1q domain-containing protein" evidence="1">
    <location>
        <begin position="25"/>
        <end position="343"/>
    </location>
</feature>
<keyword evidence="1" id="KW-0732">Signal</keyword>
<name>A0ABP6UVT3_9FLAO</name>
<dbReference type="Gene3D" id="2.60.120.40">
    <property type="match status" value="1"/>
</dbReference>
<organism evidence="2 3">
    <name type="scientific">Aquimarina addita</name>
    <dbReference type="NCBI Taxonomy" id="870485"/>
    <lineage>
        <taxon>Bacteria</taxon>
        <taxon>Pseudomonadati</taxon>
        <taxon>Bacteroidota</taxon>
        <taxon>Flavobacteriia</taxon>
        <taxon>Flavobacteriales</taxon>
        <taxon>Flavobacteriaceae</taxon>
        <taxon>Aquimarina</taxon>
    </lineage>
</organism>
<protein>
    <recommendedName>
        <fullName evidence="4">C1q domain-containing protein</fullName>
    </recommendedName>
</protein>
<evidence type="ECO:0008006" key="4">
    <source>
        <dbReference type="Google" id="ProtNLM"/>
    </source>
</evidence>
<evidence type="ECO:0000256" key="1">
    <source>
        <dbReference type="SAM" id="SignalP"/>
    </source>
</evidence>
<dbReference type="Proteomes" id="UP001500459">
    <property type="component" value="Unassembled WGS sequence"/>
</dbReference>